<proteinExistence type="inferred from homology"/>
<reference evidence="7" key="1">
    <citation type="journal article" date="2020" name="mSystems">
        <title>Genome- and Community-Level Interaction Insights into Carbon Utilization and Element Cycling Functions of Hydrothermarchaeota in Hydrothermal Sediment.</title>
        <authorList>
            <person name="Zhou Z."/>
            <person name="Liu Y."/>
            <person name="Xu W."/>
            <person name="Pan J."/>
            <person name="Luo Z.H."/>
            <person name="Li M."/>
        </authorList>
    </citation>
    <scope>NUCLEOTIDE SEQUENCE [LARGE SCALE GENOMIC DNA]</scope>
    <source>
        <strain evidence="7">SpSt-897</strain>
    </source>
</reference>
<dbReference type="InterPro" id="IPR013525">
    <property type="entry name" value="ABC2_TM"/>
</dbReference>
<dbReference type="PANTHER" id="PTHR43332">
    <property type="entry name" value="INNER MEMBRANE TRANSPORT PERMEASE YADH-RELATED"/>
    <property type="match status" value="1"/>
</dbReference>
<keyword evidence="3 5" id="KW-1133">Transmembrane helix</keyword>
<keyword evidence="2 5" id="KW-0812">Transmembrane</keyword>
<evidence type="ECO:0000313" key="7">
    <source>
        <dbReference type="EMBL" id="HGF33678.1"/>
    </source>
</evidence>
<sequence length="245" mass="26965">MNWYPIFLREILIFERRLLRLGYVVSALLMPLLYLLAFGLGLGRQVSIGAGTYLDYLLPGLIAMSSMINSYTWVANGLTMGRLYFHTFQVYVQAPVSPAAIVWGEVASGVVRGLFSSVILLVLGFLIGSRLSLNLMFFLALGVNCLLFAALGVVVGMRAKSHEDTANFSNFFIMPMAFFSGTFFPIAKMPWALRVMVRCLPLTHTNDLLRSPDWNGGALASLGILVAYSAVSLVLAVFLVARYSE</sequence>
<keyword evidence="4 5" id="KW-0472">Membrane</keyword>
<comment type="subcellular location">
    <subcellularLocation>
        <location evidence="5">Cell membrane</location>
        <topology evidence="5">Multi-pass membrane protein</topology>
    </subcellularLocation>
    <subcellularLocation>
        <location evidence="1">Membrane</location>
        <topology evidence="1">Multi-pass membrane protein</topology>
    </subcellularLocation>
</comment>
<dbReference type="InterPro" id="IPR047817">
    <property type="entry name" value="ABC2_TM_bact-type"/>
</dbReference>
<accession>A0A7C3UX33</accession>
<dbReference type="EMBL" id="DTMF01000127">
    <property type="protein sequence ID" value="HGF33678.1"/>
    <property type="molecule type" value="Genomic_DNA"/>
</dbReference>
<organism evidence="7">
    <name type="scientific">Desulfobacca acetoxidans</name>
    <dbReference type="NCBI Taxonomy" id="60893"/>
    <lineage>
        <taxon>Bacteria</taxon>
        <taxon>Pseudomonadati</taxon>
        <taxon>Thermodesulfobacteriota</taxon>
        <taxon>Desulfobaccia</taxon>
        <taxon>Desulfobaccales</taxon>
        <taxon>Desulfobaccaceae</taxon>
        <taxon>Desulfobacca</taxon>
    </lineage>
</organism>
<dbReference type="PANTHER" id="PTHR43332:SF2">
    <property type="entry name" value="INNER MEMBRANE TRANSPORT PERMEASE YADH"/>
    <property type="match status" value="1"/>
</dbReference>
<evidence type="ECO:0000256" key="3">
    <source>
        <dbReference type="ARBA" id="ARBA00022989"/>
    </source>
</evidence>
<protein>
    <recommendedName>
        <fullName evidence="5">Transport permease protein</fullName>
    </recommendedName>
</protein>
<dbReference type="PROSITE" id="PS51012">
    <property type="entry name" value="ABC_TM2"/>
    <property type="match status" value="1"/>
</dbReference>
<feature type="domain" description="ABC transmembrane type-2" evidence="6">
    <location>
        <begin position="22"/>
        <end position="243"/>
    </location>
</feature>
<gene>
    <name evidence="7" type="ORF">ENW96_04710</name>
</gene>
<dbReference type="GO" id="GO:0140359">
    <property type="term" value="F:ABC-type transporter activity"/>
    <property type="evidence" value="ECO:0007669"/>
    <property type="project" value="InterPro"/>
</dbReference>
<dbReference type="InterPro" id="IPR000412">
    <property type="entry name" value="ABC_2_transport"/>
</dbReference>
<comment type="caution">
    <text evidence="7">The sequence shown here is derived from an EMBL/GenBank/DDBJ whole genome shotgun (WGS) entry which is preliminary data.</text>
</comment>
<dbReference type="GO" id="GO:0043190">
    <property type="term" value="C:ATP-binding cassette (ABC) transporter complex"/>
    <property type="evidence" value="ECO:0007669"/>
    <property type="project" value="InterPro"/>
</dbReference>
<dbReference type="Pfam" id="PF01061">
    <property type="entry name" value="ABC2_membrane"/>
    <property type="match status" value="1"/>
</dbReference>
<evidence type="ECO:0000256" key="1">
    <source>
        <dbReference type="ARBA" id="ARBA00004141"/>
    </source>
</evidence>
<dbReference type="PRINTS" id="PR00164">
    <property type="entry name" value="ABC2TRNSPORT"/>
</dbReference>
<keyword evidence="5" id="KW-1003">Cell membrane</keyword>
<keyword evidence="5" id="KW-0813">Transport</keyword>
<feature type="transmembrane region" description="Helical" evidence="5">
    <location>
        <begin position="110"/>
        <end position="129"/>
    </location>
</feature>
<comment type="similarity">
    <text evidence="5">Belongs to the ABC-2 integral membrane protein family.</text>
</comment>
<dbReference type="AlphaFoldDB" id="A0A7C3UX33"/>
<feature type="transmembrane region" description="Helical" evidence="5">
    <location>
        <begin position="168"/>
        <end position="187"/>
    </location>
</feature>
<feature type="transmembrane region" description="Helical" evidence="5">
    <location>
        <begin position="135"/>
        <end position="156"/>
    </location>
</feature>
<dbReference type="PIRSF" id="PIRSF006648">
    <property type="entry name" value="DrrB"/>
    <property type="match status" value="1"/>
</dbReference>
<name>A0A7C3UX33_9BACT</name>
<feature type="transmembrane region" description="Helical" evidence="5">
    <location>
        <begin position="20"/>
        <end position="41"/>
    </location>
</feature>
<feature type="transmembrane region" description="Helical" evidence="5">
    <location>
        <begin position="53"/>
        <end position="71"/>
    </location>
</feature>
<evidence type="ECO:0000256" key="4">
    <source>
        <dbReference type="ARBA" id="ARBA00023136"/>
    </source>
</evidence>
<dbReference type="InterPro" id="IPR052522">
    <property type="entry name" value="ABC-2_transport_permease"/>
</dbReference>
<feature type="transmembrane region" description="Helical" evidence="5">
    <location>
        <begin position="218"/>
        <end position="241"/>
    </location>
</feature>
<evidence type="ECO:0000259" key="6">
    <source>
        <dbReference type="PROSITE" id="PS51012"/>
    </source>
</evidence>
<evidence type="ECO:0000256" key="2">
    <source>
        <dbReference type="ARBA" id="ARBA00022692"/>
    </source>
</evidence>
<evidence type="ECO:0000256" key="5">
    <source>
        <dbReference type="RuleBase" id="RU361157"/>
    </source>
</evidence>